<evidence type="ECO:0000313" key="3">
    <source>
        <dbReference type="Proteomes" id="UP001500618"/>
    </source>
</evidence>
<dbReference type="Pfam" id="PF00550">
    <property type="entry name" value="PP-binding"/>
    <property type="match status" value="1"/>
</dbReference>
<organism evidence="2 3">
    <name type="scientific">Fodinicola feengrottensis</name>
    <dbReference type="NCBI Taxonomy" id="435914"/>
    <lineage>
        <taxon>Bacteria</taxon>
        <taxon>Bacillati</taxon>
        <taxon>Actinomycetota</taxon>
        <taxon>Actinomycetes</taxon>
        <taxon>Mycobacteriales</taxon>
        <taxon>Fodinicola</taxon>
    </lineage>
</organism>
<feature type="domain" description="Carrier" evidence="1">
    <location>
        <begin position="26"/>
        <end position="81"/>
    </location>
</feature>
<evidence type="ECO:0000313" key="2">
    <source>
        <dbReference type="EMBL" id="GAA1710386.1"/>
    </source>
</evidence>
<dbReference type="EMBL" id="BAAANY010000036">
    <property type="protein sequence ID" value="GAA1710386.1"/>
    <property type="molecule type" value="Genomic_DNA"/>
</dbReference>
<dbReference type="Gene3D" id="1.10.1200.10">
    <property type="entry name" value="ACP-like"/>
    <property type="match status" value="1"/>
</dbReference>
<evidence type="ECO:0000259" key="1">
    <source>
        <dbReference type="Pfam" id="PF00550"/>
    </source>
</evidence>
<comment type="caution">
    <text evidence="2">The sequence shown here is derived from an EMBL/GenBank/DDBJ whole genome shotgun (WGS) entry which is preliminary data.</text>
</comment>
<dbReference type="SUPFAM" id="SSF47336">
    <property type="entry name" value="ACP-like"/>
    <property type="match status" value="1"/>
</dbReference>
<dbReference type="Proteomes" id="UP001500618">
    <property type="component" value="Unassembled WGS sequence"/>
</dbReference>
<protein>
    <submittedName>
        <fullName evidence="2">Phosphopantetheine-binding protein</fullName>
    </submittedName>
</protein>
<sequence length="103" mass="11165">MTAVGGITTAEILVEISGMLRGILDDYGLDGVEITMRTTFHEELELESIDLVTVAGRIQERYGERVNLAEFLAEKDLDDVIGLRVGELVDYVADCVGAGEGEC</sequence>
<reference evidence="2 3" key="1">
    <citation type="journal article" date="2019" name="Int. J. Syst. Evol. Microbiol.">
        <title>The Global Catalogue of Microorganisms (GCM) 10K type strain sequencing project: providing services to taxonomists for standard genome sequencing and annotation.</title>
        <authorList>
            <consortium name="The Broad Institute Genomics Platform"/>
            <consortium name="The Broad Institute Genome Sequencing Center for Infectious Disease"/>
            <person name="Wu L."/>
            <person name="Ma J."/>
        </authorList>
    </citation>
    <scope>NUCLEOTIDE SEQUENCE [LARGE SCALE GENOMIC DNA]</scope>
    <source>
        <strain evidence="2 3">JCM 14718</strain>
    </source>
</reference>
<dbReference type="InterPro" id="IPR036736">
    <property type="entry name" value="ACP-like_sf"/>
</dbReference>
<dbReference type="RefSeq" id="WP_163567195.1">
    <property type="nucleotide sequence ID" value="NZ_BAAANY010000036.1"/>
</dbReference>
<gene>
    <name evidence="2" type="ORF">GCM10009765_69630</name>
</gene>
<name>A0ABN2IRM5_9ACTN</name>
<keyword evidence="3" id="KW-1185">Reference proteome</keyword>
<proteinExistence type="predicted"/>
<accession>A0ABN2IRM5</accession>
<dbReference type="InterPro" id="IPR009081">
    <property type="entry name" value="PP-bd_ACP"/>
</dbReference>